<accession>A0A254N1D1</accession>
<evidence type="ECO:0008006" key="4">
    <source>
        <dbReference type="Google" id="ProtNLM"/>
    </source>
</evidence>
<protein>
    <recommendedName>
        <fullName evidence="4">DUF2059 domain-containing protein</fullName>
    </recommendedName>
</protein>
<keyword evidence="3" id="KW-1185">Reference proteome</keyword>
<dbReference type="EMBL" id="NISI01000011">
    <property type="protein sequence ID" value="OWR02041.1"/>
    <property type="molecule type" value="Genomic_DNA"/>
</dbReference>
<dbReference type="AlphaFoldDB" id="A0A254N1D1"/>
<keyword evidence="1" id="KW-0732">Signal</keyword>
<proteinExistence type="predicted"/>
<feature type="chain" id="PRO_5012738894" description="DUF2059 domain-containing protein" evidence="1">
    <location>
        <begin position="20"/>
        <end position="179"/>
    </location>
</feature>
<dbReference type="OrthoDB" id="9155127at2"/>
<dbReference type="RefSeq" id="WP_088485429.1">
    <property type="nucleotide sequence ID" value="NZ_NISI01000011.1"/>
</dbReference>
<evidence type="ECO:0000313" key="3">
    <source>
        <dbReference type="Proteomes" id="UP000197446"/>
    </source>
</evidence>
<comment type="caution">
    <text evidence="2">The sequence shown here is derived from an EMBL/GenBank/DDBJ whole genome shotgun (WGS) entry which is preliminary data.</text>
</comment>
<reference evidence="2 3" key="1">
    <citation type="journal article" date="2007" name="Int. J. Syst. Evol. Microbiol.">
        <title>Description of Pelomonas aquatica sp. nov. and Pelomonas puraquae sp. nov., isolated from industrial and haemodialysis water.</title>
        <authorList>
            <person name="Gomila M."/>
            <person name="Bowien B."/>
            <person name="Falsen E."/>
            <person name="Moore E.R."/>
            <person name="Lalucat J."/>
        </authorList>
    </citation>
    <scope>NUCLEOTIDE SEQUENCE [LARGE SCALE GENOMIC DNA]</scope>
    <source>
        <strain evidence="2 3">CCUG 52769</strain>
    </source>
</reference>
<evidence type="ECO:0000313" key="2">
    <source>
        <dbReference type="EMBL" id="OWR02041.1"/>
    </source>
</evidence>
<gene>
    <name evidence="2" type="ORF">CDO81_22215</name>
</gene>
<sequence>MSVRSIALAPCLAALLATAAGPAAAVSVTAEVTAESALVGLKLAARQSAARGTLTAAQNDCFQALAPSEYFEAAEQIVNAALSPAELAAADTFFTSATGRKYALHGLLGLYVALNLKTPEPLPRFTAEDIQAIEAFTATPVGEALVKRQVLESPAARAALDGRSQALVKRCKPPVAAAN</sequence>
<feature type="signal peptide" evidence="1">
    <location>
        <begin position="1"/>
        <end position="19"/>
    </location>
</feature>
<organism evidence="2 3">
    <name type="scientific">Roseateles puraquae</name>
    <dbReference type="NCBI Taxonomy" id="431059"/>
    <lineage>
        <taxon>Bacteria</taxon>
        <taxon>Pseudomonadati</taxon>
        <taxon>Pseudomonadota</taxon>
        <taxon>Betaproteobacteria</taxon>
        <taxon>Burkholderiales</taxon>
        <taxon>Sphaerotilaceae</taxon>
        <taxon>Roseateles</taxon>
    </lineage>
</organism>
<name>A0A254N1D1_9BURK</name>
<dbReference type="Proteomes" id="UP000197446">
    <property type="component" value="Unassembled WGS sequence"/>
</dbReference>
<evidence type="ECO:0000256" key="1">
    <source>
        <dbReference type="SAM" id="SignalP"/>
    </source>
</evidence>